<dbReference type="PANTHER" id="PTHR12515:SF5">
    <property type="entry name" value="PROTEIN SMAUG"/>
    <property type="match status" value="1"/>
</dbReference>
<evidence type="ECO:0000259" key="5">
    <source>
        <dbReference type="PROSITE" id="PS50105"/>
    </source>
</evidence>
<proteinExistence type="predicted"/>
<feature type="region of interest" description="Disordered" evidence="4">
    <location>
        <begin position="62"/>
        <end position="89"/>
    </location>
</feature>
<keyword evidence="7" id="KW-1185">Reference proteome</keyword>
<dbReference type="SUPFAM" id="SSF47769">
    <property type="entry name" value="SAM/Pointed domain"/>
    <property type="match status" value="1"/>
</dbReference>
<dbReference type="Pfam" id="PF07647">
    <property type="entry name" value="SAM_2"/>
    <property type="match status" value="1"/>
</dbReference>
<dbReference type="OrthoDB" id="2155283at2759"/>
<dbReference type="GO" id="GO:0000932">
    <property type="term" value="C:P-body"/>
    <property type="evidence" value="ECO:0007669"/>
    <property type="project" value="TreeGrafter"/>
</dbReference>
<dbReference type="InterPro" id="IPR013761">
    <property type="entry name" value="SAM/pointed_sf"/>
</dbReference>
<feature type="compositionally biased region" description="Low complexity" evidence="4">
    <location>
        <begin position="248"/>
        <end position="283"/>
    </location>
</feature>
<evidence type="ECO:0000256" key="2">
    <source>
        <dbReference type="ARBA" id="ARBA00022490"/>
    </source>
</evidence>
<evidence type="ECO:0000256" key="1">
    <source>
        <dbReference type="ARBA" id="ARBA00004496"/>
    </source>
</evidence>
<feature type="compositionally biased region" description="Low complexity" evidence="4">
    <location>
        <begin position="62"/>
        <end position="78"/>
    </location>
</feature>
<feature type="compositionally biased region" description="Low complexity" evidence="4">
    <location>
        <begin position="502"/>
        <end position="516"/>
    </location>
</feature>
<organism evidence="6 7">
    <name type="scientific">[Candida] arabinofermentans NRRL YB-2248</name>
    <dbReference type="NCBI Taxonomy" id="983967"/>
    <lineage>
        <taxon>Eukaryota</taxon>
        <taxon>Fungi</taxon>
        <taxon>Dikarya</taxon>
        <taxon>Ascomycota</taxon>
        <taxon>Saccharomycotina</taxon>
        <taxon>Pichiomycetes</taxon>
        <taxon>Pichiales</taxon>
        <taxon>Pichiaceae</taxon>
        <taxon>Ogataea</taxon>
        <taxon>Ogataea/Candida clade</taxon>
    </lineage>
</organism>
<feature type="region of interest" description="Disordered" evidence="4">
    <location>
        <begin position="421"/>
        <end position="542"/>
    </location>
</feature>
<feature type="compositionally biased region" description="Polar residues" evidence="4">
    <location>
        <begin position="234"/>
        <end position="247"/>
    </location>
</feature>
<dbReference type="GO" id="GO:0003729">
    <property type="term" value="F:mRNA binding"/>
    <property type="evidence" value="ECO:0007669"/>
    <property type="project" value="TreeGrafter"/>
</dbReference>
<evidence type="ECO:0000256" key="3">
    <source>
        <dbReference type="ARBA" id="ARBA00022884"/>
    </source>
</evidence>
<dbReference type="SMART" id="SM00454">
    <property type="entry name" value="SAM"/>
    <property type="match status" value="1"/>
</dbReference>
<name>A0A1E4T1T8_9ASCO</name>
<evidence type="ECO:0000313" key="6">
    <source>
        <dbReference type="EMBL" id="ODV85717.1"/>
    </source>
</evidence>
<keyword evidence="2" id="KW-0963">Cytoplasm</keyword>
<feature type="compositionally biased region" description="Polar residues" evidence="4">
    <location>
        <begin position="421"/>
        <end position="453"/>
    </location>
</feature>
<dbReference type="InterPro" id="IPR050897">
    <property type="entry name" value="SMAUG/VTS1_RNA-bind"/>
</dbReference>
<keyword evidence="3" id="KW-0694">RNA-binding</keyword>
<dbReference type="PANTHER" id="PTHR12515">
    <property type="entry name" value="STERILE ALPHA MOTIF DOMAIN CONTAINING PROTEIN 4-RELATED"/>
    <property type="match status" value="1"/>
</dbReference>
<evidence type="ECO:0000256" key="4">
    <source>
        <dbReference type="SAM" id="MobiDB-lite"/>
    </source>
</evidence>
<feature type="domain" description="SAM" evidence="5">
    <location>
        <begin position="547"/>
        <end position="608"/>
    </location>
</feature>
<dbReference type="PROSITE" id="PS50105">
    <property type="entry name" value="SAM_DOMAIN"/>
    <property type="match status" value="1"/>
</dbReference>
<sequence length="611" mass="67296">MDSNQNQQQNSNNNQLLFSPTLSNSSMAVLSPPASRYAFEPSVTTSSIPPISSQSNYLSSPLLNPVSNTSNNNNSISSTRYGSENDVPAFEPNTEAVLQNFTNDLNTFTKWIENLNVEEQKTTMDIFLSSINEEVVHYVKSKIDNTTVISNHGSLVFTPPATNNNIYQPHVRPVSPLLALNSEPATLDSLLNFNSSSSIIEPQPRSQIPHIMKSGFGGLGETISRPRSAGPAYSNLSMTSTNNNDYGQNQYSQQQQQQQQSQSGYYKSSQPQQQYIYQQKQQQPPLQRVFSPDVDPSGFQRRTKEFLDPAPIPKTTTTTTTTINTNTNSNTNSPSSSSSSSNQHQHYGLTSNDFAGQNAIKLNHSLSTITSRSKMDSTKLKGNSSSASNLNSIMMSMSNSTGNGMEDSSTRGRNLMFGRNFQNQSTSLPPVNRYSNQNQFSMTNNTPSSSLYMTSGNNNNHNHGSTTSPSNTPTKLSNYNSAESQVYSPTPRSPEPGGGGIFNNNSNNNNGSNNNNYLKPSPKTPLSQMQPPTSPKSPMPRDIASKTLLNDIPAWLKALRLHKYTENLKNFKWEELLEFDDAKLIEVGVGTIGARNKLLKSFVFVKENLHE</sequence>
<comment type="subcellular location">
    <subcellularLocation>
        <location evidence="1">Cytoplasm</location>
    </subcellularLocation>
</comment>
<evidence type="ECO:0000313" key="7">
    <source>
        <dbReference type="Proteomes" id="UP000094801"/>
    </source>
</evidence>
<dbReference type="InterPro" id="IPR001660">
    <property type="entry name" value="SAM"/>
</dbReference>
<feature type="region of interest" description="Disordered" evidence="4">
    <location>
        <begin position="201"/>
        <end position="350"/>
    </location>
</feature>
<reference evidence="7" key="1">
    <citation type="submission" date="2016-04" db="EMBL/GenBank/DDBJ databases">
        <title>Comparative genomics of biotechnologically important yeasts.</title>
        <authorList>
            <consortium name="DOE Joint Genome Institute"/>
            <person name="Riley R."/>
            <person name="Haridas S."/>
            <person name="Wolfe K.H."/>
            <person name="Lopes M.R."/>
            <person name="Hittinger C.T."/>
            <person name="Goker M."/>
            <person name="Salamov A."/>
            <person name="Wisecaver J."/>
            <person name="Long T.M."/>
            <person name="Aerts A.L."/>
            <person name="Barry K."/>
            <person name="Choi C."/>
            <person name="Clum A."/>
            <person name="Coughlan A.Y."/>
            <person name="Deshpande S."/>
            <person name="Douglass A.P."/>
            <person name="Hanson S.J."/>
            <person name="Klenk H.-P."/>
            <person name="Labutti K."/>
            <person name="Lapidus A."/>
            <person name="Lindquist E."/>
            <person name="Lipzen A."/>
            <person name="Meier-Kolthoff J.P."/>
            <person name="Ohm R.A."/>
            <person name="Otillar R.P."/>
            <person name="Pangilinan J."/>
            <person name="Peng Y."/>
            <person name="Rokas A."/>
            <person name="Rosa C.A."/>
            <person name="Scheuner C."/>
            <person name="Sibirny A.A."/>
            <person name="Slot J.C."/>
            <person name="Stielow J.B."/>
            <person name="Sun H."/>
            <person name="Kurtzman C.P."/>
            <person name="Blackwell M."/>
            <person name="Grigoriev I.V."/>
            <person name="Jeffries T.W."/>
        </authorList>
    </citation>
    <scope>NUCLEOTIDE SEQUENCE [LARGE SCALE GENOMIC DNA]</scope>
    <source>
        <strain evidence="7">NRRL YB-2248</strain>
    </source>
</reference>
<feature type="compositionally biased region" description="Low complexity" evidence="4">
    <location>
        <begin position="454"/>
        <end position="474"/>
    </location>
</feature>
<accession>A0A1E4T1T8</accession>
<feature type="region of interest" description="Disordered" evidence="4">
    <location>
        <begin position="370"/>
        <end position="390"/>
    </location>
</feature>
<dbReference type="Proteomes" id="UP000094801">
    <property type="component" value="Unassembled WGS sequence"/>
</dbReference>
<dbReference type="EMBL" id="KV453851">
    <property type="protein sequence ID" value="ODV85717.1"/>
    <property type="molecule type" value="Genomic_DNA"/>
</dbReference>
<feature type="compositionally biased region" description="Low complexity" evidence="4">
    <location>
        <begin position="315"/>
        <end position="342"/>
    </location>
</feature>
<dbReference type="STRING" id="983967.A0A1E4T1T8"/>
<gene>
    <name evidence="6" type="ORF">CANARDRAFT_232528</name>
</gene>
<feature type="compositionally biased region" description="Polar residues" evidence="4">
    <location>
        <begin position="475"/>
        <end position="490"/>
    </location>
</feature>
<protein>
    <recommendedName>
        <fullName evidence="5">SAM domain-containing protein</fullName>
    </recommendedName>
</protein>
<dbReference type="Gene3D" id="1.10.150.50">
    <property type="entry name" value="Transcription Factor, Ets-1"/>
    <property type="match status" value="1"/>
</dbReference>
<dbReference type="GO" id="GO:0000289">
    <property type="term" value="P:nuclear-transcribed mRNA poly(A) tail shortening"/>
    <property type="evidence" value="ECO:0007669"/>
    <property type="project" value="TreeGrafter"/>
</dbReference>
<dbReference type="AlphaFoldDB" id="A0A1E4T1T8"/>